<dbReference type="GO" id="GO:0005524">
    <property type="term" value="F:ATP binding"/>
    <property type="evidence" value="ECO:0007669"/>
    <property type="project" value="UniProtKB-KW"/>
</dbReference>
<evidence type="ECO:0000256" key="11">
    <source>
        <dbReference type="ARBA" id="ARBA00023012"/>
    </source>
</evidence>
<keyword evidence="13" id="KW-0175">Coiled coil</keyword>
<name>A0A1Y6CND6_9BACT</name>
<dbReference type="SUPFAM" id="SSF55874">
    <property type="entry name" value="ATPase domain of HSP90 chaperone/DNA topoisomerase II/histidine kinase"/>
    <property type="match status" value="1"/>
</dbReference>
<dbReference type="EC" id="2.7.13.3" evidence="3"/>
<protein>
    <recommendedName>
        <fullName evidence="3">histidine kinase</fullName>
        <ecNumber evidence="3">2.7.13.3</ecNumber>
    </recommendedName>
</protein>
<comment type="catalytic activity">
    <reaction evidence="1">
        <text>ATP + protein L-histidine = ADP + protein N-phospho-L-histidine.</text>
        <dbReference type="EC" id="2.7.13.3"/>
    </reaction>
</comment>
<dbReference type="PROSITE" id="PS50109">
    <property type="entry name" value="HIS_KIN"/>
    <property type="match status" value="1"/>
</dbReference>
<keyword evidence="11" id="KW-0902">Two-component regulatory system</keyword>
<dbReference type="EMBL" id="FWZT01000021">
    <property type="protein sequence ID" value="SMF62079.1"/>
    <property type="molecule type" value="Genomic_DNA"/>
</dbReference>
<dbReference type="Pfam" id="PF02518">
    <property type="entry name" value="HATPase_c"/>
    <property type="match status" value="1"/>
</dbReference>
<dbReference type="Gene3D" id="3.30.565.10">
    <property type="entry name" value="Histidine kinase-like ATPase, C-terminal domain"/>
    <property type="match status" value="1"/>
</dbReference>
<proteinExistence type="predicted"/>
<dbReference type="InterPro" id="IPR050736">
    <property type="entry name" value="Sensor_HK_Regulatory"/>
</dbReference>
<feature type="coiled-coil region" evidence="13">
    <location>
        <begin position="211"/>
        <end position="263"/>
    </location>
</feature>
<dbReference type="SMART" id="SM00388">
    <property type="entry name" value="HisKA"/>
    <property type="match status" value="1"/>
</dbReference>
<dbReference type="FunFam" id="3.30.565.10:FF:000006">
    <property type="entry name" value="Sensor histidine kinase WalK"/>
    <property type="match status" value="1"/>
</dbReference>
<evidence type="ECO:0000256" key="4">
    <source>
        <dbReference type="ARBA" id="ARBA00022553"/>
    </source>
</evidence>
<feature type="domain" description="Histidine kinase" evidence="15">
    <location>
        <begin position="263"/>
        <end position="482"/>
    </location>
</feature>
<evidence type="ECO:0000256" key="8">
    <source>
        <dbReference type="ARBA" id="ARBA00022777"/>
    </source>
</evidence>
<keyword evidence="12 14" id="KW-0472">Membrane</keyword>
<evidence type="ECO:0000313" key="17">
    <source>
        <dbReference type="Proteomes" id="UP000192907"/>
    </source>
</evidence>
<dbReference type="InterPro" id="IPR004358">
    <property type="entry name" value="Sig_transdc_His_kin-like_C"/>
</dbReference>
<keyword evidence="17" id="KW-1185">Reference proteome</keyword>
<evidence type="ECO:0000256" key="13">
    <source>
        <dbReference type="SAM" id="Coils"/>
    </source>
</evidence>
<keyword evidence="5" id="KW-0808">Transferase</keyword>
<keyword evidence="7" id="KW-0547">Nucleotide-binding</keyword>
<dbReference type="PANTHER" id="PTHR43711:SF1">
    <property type="entry name" value="HISTIDINE KINASE 1"/>
    <property type="match status" value="1"/>
</dbReference>
<keyword evidence="10 14" id="KW-1133">Transmembrane helix</keyword>
<dbReference type="Pfam" id="PF00512">
    <property type="entry name" value="HisKA"/>
    <property type="match status" value="1"/>
</dbReference>
<evidence type="ECO:0000256" key="10">
    <source>
        <dbReference type="ARBA" id="ARBA00022989"/>
    </source>
</evidence>
<dbReference type="Proteomes" id="UP000192907">
    <property type="component" value="Unassembled WGS sequence"/>
</dbReference>
<evidence type="ECO:0000256" key="3">
    <source>
        <dbReference type="ARBA" id="ARBA00012438"/>
    </source>
</evidence>
<dbReference type="FunFam" id="1.10.287.130:FF:000004">
    <property type="entry name" value="Ethylene receptor 1"/>
    <property type="match status" value="1"/>
</dbReference>
<evidence type="ECO:0000313" key="16">
    <source>
        <dbReference type="EMBL" id="SMF62079.1"/>
    </source>
</evidence>
<dbReference type="InterPro" id="IPR005467">
    <property type="entry name" value="His_kinase_dom"/>
</dbReference>
<evidence type="ECO:0000256" key="12">
    <source>
        <dbReference type="ARBA" id="ARBA00023136"/>
    </source>
</evidence>
<dbReference type="PANTHER" id="PTHR43711">
    <property type="entry name" value="TWO-COMPONENT HISTIDINE KINASE"/>
    <property type="match status" value="1"/>
</dbReference>
<keyword evidence="8 16" id="KW-0418">Kinase</keyword>
<dbReference type="GO" id="GO:0016020">
    <property type="term" value="C:membrane"/>
    <property type="evidence" value="ECO:0007669"/>
    <property type="project" value="UniProtKB-SubCell"/>
</dbReference>
<dbReference type="SMART" id="SM00387">
    <property type="entry name" value="HATPase_c"/>
    <property type="match status" value="1"/>
</dbReference>
<dbReference type="InterPro" id="IPR003594">
    <property type="entry name" value="HATPase_dom"/>
</dbReference>
<dbReference type="STRING" id="1513793.SAMN06296036_12131"/>
<dbReference type="InterPro" id="IPR036890">
    <property type="entry name" value="HATPase_C_sf"/>
</dbReference>
<sequence length="492" mass="56011">MKLLSNTNDIEQASVRARRVIMGVVILLISLVFQTYFTQLVITSFKSLRSLESRLARYHNEVIRLQKGVIALEGQRFSETGEIKVVAHVNTLKGVLRELEQEDSESPFVALSETIKGILMNVESYLRLTRLMGTEEREHRINRQLVLSELLVLNDIFDLQRTLIDAQAVELTKKYEDQFRLMLWVNGTVLLLVLLAIFMIVRILLISLRVAVSREQIVKEQNDELEEHRNKLESMVSQRTEQLQKATEEAQQANQAKSLFLANISHEIRTPLHGIISFAEIGQEESDPQSSYYDYFDEIQDSSQRLLNLINDLLDLSKLEAGKVRYNVEEADLGAMFSQLHSEFSQLLIKQDIELVISGDLEDKQAYVDYQKIMQVVRNILSNAVKFSFQGTQVHIMYGLCFEASQEIYIKISNRGVGIPENEIASIFDKFIQSSKTRTDAGGTGLGLSICKQIIDDLGGRIEVTSELDAQTDFLVILPLDCRDHDEIHEAA</sequence>
<dbReference type="OrthoDB" id="8579121at2"/>
<keyword evidence="9" id="KW-0067">ATP-binding</keyword>
<feature type="transmembrane region" description="Helical" evidence="14">
    <location>
        <begin position="181"/>
        <end position="205"/>
    </location>
</feature>
<evidence type="ECO:0000259" key="15">
    <source>
        <dbReference type="PROSITE" id="PS50109"/>
    </source>
</evidence>
<dbReference type="InterPro" id="IPR036097">
    <property type="entry name" value="HisK_dim/P_sf"/>
</dbReference>
<dbReference type="Gene3D" id="1.10.287.130">
    <property type="match status" value="1"/>
</dbReference>
<accession>A0A1Y6CND6</accession>
<comment type="subcellular location">
    <subcellularLocation>
        <location evidence="2">Membrane</location>
    </subcellularLocation>
</comment>
<evidence type="ECO:0000256" key="5">
    <source>
        <dbReference type="ARBA" id="ARBA00022679"/>
    </source>
</evidence>
<gene>
    <name evidence="16" type="ORF">SAMN06296036_12131</name>
</gene>
<evidence type="ECO:0000256" key="9">
    <source>
        <dbReference type="ARBA" id="ARBA00022840"/>
    </source>
</evidence>
<evidence type="ECO:0000256" key="2">
    <source>
        <dbReference type="ARBA" id="ARBA00004370"/>
    </source>
</evidence>
<dbReference type="PRINTS" id="PR00344">
    <property type="entry name" value="BCTRLSENSOR"/>
</dbReference>
<feature type="transmembrane region" description="Helical" evidence="14">
    <location>
        <begin position="20"/>
        <end position="45"/>
    </location>
</feature>
<keyword evidence="6 14" id="KW-0812">Transmembrane</keyword>
<dbReference type="InterPro" id="IPR003661">
    <property type="entry name" value="HisK_dim/P_dom"/>
</dbReference>
<dbReference type="CDD" id="cd00082">
    <property type="entry name" value="HisKA"/>
    <property type="match status" value="1"/>
</dbReference>
<evidence type="ECO:0000256" key="1">
    <source>
        <dbReference type="ARBA" id="ARBA00000085"/>
    </source>
</evidence>
<dbReference type="AlphaFoldDB" id="A0A1Y6CND6"/>
<evidence type="ECO:0000256" key="6">
    <source>
        <dbReference type="ARBA" id="ARBA00022692"/>
    </source>
</evidence>
<evidence type="ECO:0000256" key="14">
    <source>
        <dbReference type="SAM" id="Phobius"/>
    </source>
</evidence>
<dbReference type="GO" id="GO:0000155">
    <property type="term" value="F:phosphorelay sensor kinase activity"/>
    <property type="evidence" value="ECO:0007669"/>
    <property type="project" value="InterPro"/>
</dbReference>
<evidence type="ECO:0000256" key="7">
    <source>
        <dbReference type="ARBA" id="ARBA00022741"/>
    </source>
</evidence>
<keyword evidence="4" id="KW-0597">Phosphoprotein</keyword>
<reference evidence="17" key="1">
    <citation type="submission" date="2017-04" db="EMBL/GenBank/DDBJ databases">
        <authorList>
            <person name="Varghese N."/>
            <person name="Submissions S."/>
        </authorList>
    </citation>
    <scope>NUCLEOTIDE SEQUENCE [LARGE SCALE GENOMIC DNA]</scope>
    <source>
        <strain evidence="17">RKEM611</strain>
    </source>
</reference>
<organism evidence="16 17">
    <name type="scientific">Pseudobacteriovorax antillogorgiicola</name>
    <dbReference type="NCBI Taxonomy" id="1513793"/>
    <lineage>
        <taxon>Bacteria</taxon>
        <taxon>Pseudomonadati</taxon>
        <taxon>Bdellovibrionota</taxon>
        <taxon>Oligoflexia</taxon>
        <taxon>Oligoflexales</taxon>
        <taxon>Pseudobacteriovoracaceae</taxon>
        <taxon>Pseudobacteriovorax</taxon>
    </lineage>
</organism>
<dbReference type="SUPFAM" id="SSF47384">
    <property type="entry name" value="Homodimeric domain of signal transducing histidine kinase"/>
    <property type="match status" value="1"/>
</dbReference>
<dbReference type="RefSeq" id="WP_132323070.1">
    <property type="nucleotide sequence ID" value="NZ_FWZT01000021.1"/>
</dbReference>